<dbReference type="STRING" id="318479.A0A0N4UAB6"/>
<dbReference type="PANTHER" id="PTHR10426">
    <property type="entry name" value="STRICTOSIDINE SYNTHASE-RELATED"/>
    <property type="match status" value="1"/>
</dbReference>
<evidence type="ECO:0000313" key="4">
    <source>
        <dbReference type="EMBL" id="VDN50472.1"/>
    </source>
</evidence>
<comment type="similarity">
    <text evidence="1">Belongs to the strictosidine synthase family.</text>
</comment>
<sequence length="349" mass="39588">MLPFDNESSIITNNNEVLKNAEIYLKDKIYGPESLAIHEGTQHIFSGLRNGLIIEMDINEQGEINIVREFRLHDIHQGSCDGTFKSFPKCGRPLGVRFRKLYRNKLFIADAYHGLYELDIITGKSKLILQAGTLITNNISDLPLRHLNDFDETFNGKIILSEPSMKFSDRDCILAMLEHSGDGRILSYDDRRNELKVIASGLQYPNGIQIEGDNCVFCYDEPNWKATIFIDNLPGYPDNVRLSAQGFVWIPLPEVRLEDDKWLTMNSFLRNMIAAFIPPSILMDLLKWIAPKYGLVLAVNRDNASIIRSLHDPDGRTISAITEVAEMNDGTLLFGSDTNNFIAKLDKNY</sequence>
<reference evidence="4 6" key="2">
    <citation type="submission" date="2018-11" db="EMBL/GenBank/DDBJ databases">
        <authorList>
            <consortium name="Pathogen Informatics"/>
        </authorList>
    </citation>
    <scope>NUCLEOTIDE SEQUENCE [LARGE SCALE GENOMIC DNA]</scope>
</reference>
<reference evidence="7" key="1">
    <citation type="submission" date="2017-02" db="UniProtKB">
        <authorList>
            <consortium name="WormBaseParasite"/>
        </authorList>
    </citation>
    <scope>IDENTIFICATION</scope>
</reference>
<dbReference type="InterPro" id="IPR018119">
    <property type="entry name" value="Strictosidine_synth_cons-reg"/>
</dbReference>
<evidence type="ECO:0000313" key="7">
    <source>
        <dbReference type="WBParaSite" id="DME_0000408101-mRNA-1"/>
    </source>
</evidence>
<evidence type="ECO:0000313" key="6">
    <source>
        <dbReference type="Proteomes" id="UP000274756"/>
    </source>
</evidence>
<name>A0A0N4UAB6_DRAME</name>
<dbReference type="InterPro" id="IPR011042">
    <property type="entry name" value="6-blade_b-propeller_TolB-like"/>
</dbReference>
<evidence type="ECO:0000256" key="2">
    <source>
        <dbReference type="ARBA" id="ARBA00023180"/>
    </source>
</evidence>
<dbReference type="Proteomes" id="UP000038040">
    <property type="component" value="Unplaced"/>
</dbReference>
<dbReference type="EMBL" id="UYYG01000003">
    <property type="protein sequence ID" value="VDN50472.1"/>
    <property type="molecule type" value="Genomic_DNA"/>
</dbReference>
<organism evidence="5 7">
    <name type="scientific">Dracunculus medinensis</name>
    <name type="common">Guinea worm</name>
    <dbReference type="NCBI Taxonomy" id="318479"/>
    <lineage>
        <taxon>Eukaryota</taxon>
        <taxon>Metazoa</taxon>
        <taxon>Ecdysozoa</taxon>
        <taxon>Nematoda</taxon>
        <taxon>Chromadorea</taxon>
        <taxon>Rhabditida</taxon>
        <taxon>Spirurina</taxon>
        <taxon>Dracunculoidea</taxon>
        <taxon>Dracunculidae</taxon>
        <taxon>Dracunculus</taxon>
    </lineage>
</organism>
<dbReference type="GO" id="GO:0016787">
    <property type="term" value="F:hydrolase activity"/>
    <property type="evidence" value="ECO:0007669"/>
    <property type="project" value="TreeGrafter"/>
</dbReference>
<keyword evidence="6" id="KW-1185">Reference proteome</keyword>
<dbReference type="GO" id="GO:0012505">
    <property type="term" value="C:endomembrane system"/>
    <property type="evidence" value="ECO:0007669"/>
    <property type="project" value="TreeGrafter"/>
</dbReference>
<dbReference type="PANTHER" id="PTHR10426:SF124">
    <property type="entry name" value="STRICTOSIDINE SYNTHASE CONSERVED REGION DOMAIN-CONTAINING PROTEIN"/>
    <property type="match status" value="1"/>
</dbReference>
<feature type="domain" description="Strictosidine synthase conserved region" evidence="3">
    <location>
        <begin position="155"/>
        <end position="215"/>
    </location>
</feature>
<protein>
    <submittedName>
        <fullName evidence="7">Str_synth domain-containing protein</fullName>
    </submittedName>
</protein>
<dbReference type="WBParaSite" id="DME_0000408101-mRNA-1">
    <property type="protein sequence ID" value="DME_0000408101-mRNA-1"/>
    <property type="gene ID" value="DME_0000408101"/>
</dbReference>
<dbReference type="SUPFAM" id="SSF63829">
    <property type="entry name" value="Calcium-dependent phosphotriesterase"/>
    <property type="match status" value="1"/>
</dbReference>
<evidence type="ECO:0000256" key="1">
    <source>
        <dbReference type="ARBA" id="ARBA00009191"/>
    </source>
</evidence>
<dbReference type="OrthoDB" id="5307922at2759"/>
<evidence type="ECO:0000313" key="5">
    <source>
        <dbReference type="Proteomes" id="UP000038040"/>
    </source>
</evidence>
<evidence type="ECO:0000259" key="3">
    <source>
        <dbReference type="Pfam" id="PF03088"/>
    </source>
</evidence>
<dbReference type="Pfam" id="PF03088">
    <property type="entry name" value="Str_synth"/>
    <property type="match status" value="1"/>
</dbReference>
<dbReference type="AlphaFoldDB" id="A0A0N4UAB6"/>
<dbReference type="Gene3D" id="2.120.10.30">
    <property type="entry name" value="TolB, C-terminal domain"/>
    <property type="match status" value="1"/>
</dbReference>
<gene>
    <name evidence="4" type="ORF">DME_LOCUS445</name>
</gene>
<accession>A0A0N4UAB6</accession>
<proteinExistence type="inferred from homology"/>
<keyword evidence="2" id="KW-0325">Glycoprotein</keyword>
<dbReference type="Proteomes" id="UP000274756">
    <property type="component" value="Unassembled WGS sequence"/>
</dbReference>